<name>A0A4V3EJ78_9ACTN</name>
<evidence type="ECO:0000313" key="3">
    <source>
        <dbReference type="Proteomes" id="UP000294558"/>
    </source>
</evidence>
<dbReference type="Gene3D" id="1.20.120.450">
    <property type="entry name" value="dinb family like domain"/>
    <property type="match status" value="1"/>
</dbReference>
<dbReference type="InterPro" id="IPR017517">
    <property type="entry name" value="Maleyloyr_isom"/>
</dbReference>
<dbReference type="SUPFAM" id="SSF109854">
    <property type="entry name" value="DinB/YfiT-like putative metalloenzymes"/>
    <property type="match status" value="1"/>
</dbReference>
<evidence type="ECO:0000259" key="1">
    <source>
        <dbReference type="Pfam" id="PF11716"/>
    </source>
</evidence>
<dbReference type="InterPro" id="IPR024344">
    <property type="entry name" value="MDMPI_metal-binding"/>
</dbReference>
<dbReference type="EMBL" id="SOAU01000001">
    <property type="protein sequence ID" value="TDT17318.1"/>
    <property type="molecule type" value="Genomic_DNA"/>
</dbReference>
<dbReference type="OrthoDB" id="154293at2"/>
<gene>
    <name evidence="2" type="ORF">BDK89_2926</name>
</gene>
<reference evidence="2 3" key="1">
    <citation type="submission" date="2019-03" db="EMBL/GenBank/DDBJ databases">
        <title>Sequencing the genomes of 1000 actinobacteria strains.</title>
        <authorList>
            <person name="Klenk H.-P."/>
        </authorList>
    </citation>
    <scope>NUCLEOTIDE SEQUENCE [LARGE SCALE GENOMIC DNA]</scope>
    <source>
        <strain evidence="2 3">DSM 18936</strain>
    </source>
</reference>
<accession>A0A4V3EJ78</accession>
<dbReference type="InterPro" id="IPR034660">
    <property type="entry name" value="DinB/YfiT-like"/>
</dbReference>
<sequence length="273" mass="30010">MEDMSDLGKERIVGALRDEWASIDDLVSGLDDEQWSWPSPLPGWDVRANVVHMFGTEAMLLGRSPSVDPDDSPDHVTNPIGAANEAWIATYSNASPSDLLAEFRSLTTERLAALEAMSDDEWNTVGFTPAGQAPYGRFMQIRVFDCWMHEQDIRYAIRMPGHEQGAPVDVSLDEMSNAMGYVVGKKAGAPAGSSVTFDLRGATSRQIHVQVGERAQVVDDLDGLATARLVMPVISFAHIAGGRLDRELHMTHCEIEGDEELGRRVLENLPYTI</sequence>
<organism evidence="2 3">
    <name type="scientific">Ilumatobacter fluminis</name>
    <dbReference type="NCBI Taxonomy" id="467091"/>
    <lineage>
        <taxon>Bacteria</taxon>
        <taxon>Bacillati</taxon>
        <taxon>Actinomycetota</taxon>
        <taxon>Acidimicrobiia</taxon>
        <taxon>Acidimicrobiales</taxon>
        <taxon>Ilumatobacteraceae</taxon>
        <taxon>Ilumatobacter</taxon>
    </lineage>
</organism>
<dbReference type="AlphaFoldDB" id="A0A4V3EJ78"/>
<dbReference type="RefSeq" id="WP_133869615.1">
    <property type="nucleotide sequence ID" value="NZ_SOAU01000001.1"/>
</dbReference>
<dbReference type="Pfam" id="PF11716">
    <property type="entry name" value="MDMPI_N"/>
    <property type="match status" value="1"/>
</dbReference>
<dbReference type="GO" id="GO:0046872">
    <property type="term" value="F:metal ion binding"/>
    <property type="evidence" value="ECO:0007669"/>
    <property type="project" value="InterPro"/>
</dbReference>
<keyword evidence="3" id="KW-1185">Reference proteome</keyword>
<proteinExistence type="predicted"/>
<dbReference type="Proteomes" id="UP000294558">
    <property type="component" value="Unassembled WGS sequence"/>
</dbReference>
<protein>
    <submittedName>
        <fullName evidence="2">Uncharacterized protein (TIGR03083 family)</fullName>
    </submittedName>
</protein>
<feature type="domain" description="Mycothiol-dependent maleylpyruvate isomerase metal-binding" evidence="1">
    <location>
        <begin position="16"/>
        <end position="154"/>
    </location>
</feature>
<dbReference type="NCBIfam" id="TIGR03083">
    <property type="entry name" value="maleylpyruvate isomerase family mycothiol-dependent enzyme"/>
    <property type="match status" value="1"/>
</dbReference>
<comment type="caution">
    <text evidence="2">The sequence shown here is derived from an EMBL/GenBank/DDBJ whole genome shotgun (WGS) entry which is preliminary data.</text>
</comment>
<evidence type="ECO:0000313" key="2">
    <source>
        <dbReference type="EMBL" id="TDT17318.1"/>
    </source>
</evidence>